<dbReference type="EnsemblPlants" id="AET5Gv20096000.20">
    <property type="protein sequence ID" value="AET5Gv20096000.20"/>
    <property type="gene ID" value="AET5Gv20096000"/>
</dbReference>
<evidence type="ECO:0000259" key="1">
    <source>
        <dbReference type="Pfam" id="PF14214"/>
    </source>
</evidence>
<dbReference type="AlphaFoldDB" id="A0A453JKG4"/>
<keyword evidence="3" id="KW-1185">Reference proteome</keyword>
<name>A0A453JKG4_AEGTS</name>
<reference evidence="3" key="2">
    <citation type="journal article" date="2017" name="Nat. Plants">
        <title>The Aegilops tauschii genome reveals multiple impacts of transposons.</title>
        <authorList>
            <person name="Zhao G."/>
            <person name="Zou C."/>
            <person name="Li K."/>
            <person name="Wang K."/>
            <person name="Li T."/>
            <person name="Gao L."/>
            <person name="Zhang X."/>
            <person name="Wang H."/>
            <person name="Yang Z."/>
            <person name="Liu X."/>
            <person name="Jiang W."/>
            <person name="Mao L."/>
            <person name="Kong X."/>
            <person name="Jiao Y."/>
            <person name="Jia J."/>
        </authorList>
    </citation>
    <scope>NUCLEOTIDE SEQUENCE [LARGE SCALE GENOMIC DNA]</scope>
    <source>
        <strain evidence="3">cv. AL8/78</strain>
    </source>
</reference>
<evidence type="ECO:0000313" key="2">
    <source>
        <dbReference type="EnsemblPlants" id="AET5Gv20096000.20"/>
    </source>
</evidence>
<reference evidence="2" key="4">
    <citation type="submission" date="2019-03" db="UniProtKB">
        <authorList>
            <consortium name="EnsemblPlants"/>
        </authorList>
    </citation>
    <scope>IDENTIFICATION</scope>
</reference>
<feature type="domain" description="Helitron helicase-like" evidence="1">
    <location>
        <begin position="1"/>
        <end position="95"/>
    </location>
</feature>
<protein>
    <recommendedName>
        <fullName evidence="1">Helitron helicase-like domain-containing protein</fullName>
    </recommendedName>
</protein>
<organism evidence="2 3">
    <name type="scientific">Aegilops tauschii subsp. strangulata</name>
    <name type="common">Goatgrass</name>
    <dbReference type="NCBI Taxonomy" id="200361"/>
    <lineage>
        <taxon>Eukaryota</taxon>
        <taxon>Viridiplantae</taxon>
        <taxon>Streptophyta</taxon>
        <taxon>Embryophyta</taxon>
        <taxon>Tracheophyta</taxon>
        <taxon>Spermatophyta</taxon>
        <taxon>Magnoliopsida</taxon>
        <taxon>Liliopsida</taxon>
        <taxon>Poales</taxon>
        <taxon>Poaceae</taxon>
        <taxon>BOP clade</taxon>
        <taxon>Pooideae</taxon>
        <taxon>Triticodae</taxon>
        <taxon>Triticeae</taxon>
        <taxon>Triticinae</taxon>
        <taxon>Aegilops</taxon>
    </lineage>
</organism>
<dbReference type="Pfam" id="PF14214">
    <property type="entry name" value="Helitron_like_N"/>
    <property type="match status" value="1"/>
</dbReference>
<evidence type="ECO:0000313" key="3">
    <source>
        <dbReference type="Proteomes" id="UP000015105"/>
    </source>
</evidence>
<dbReference type="Proteomes" id="UP000015105">
    <property type="component" value="Chromosome 5D"/>
</dbReference>
<accession>A0A453JKG4</accession>
<dbReference type="PANTHER" id="PTHR10492">
    <property type="match status" value="1"/>
</dbReference>
<reference evidence="2" key="3">
    <citation type="journal article" date="2017" name="Nature">
        <title>Genome sequence of the progenitor of the wheat D genome Aegilops tauschii.</title>
        <authorList>
            <person name="Luo M.C."/>
            <person name="Gu Y.Q."/>
            <person name="Puiu D."/>
            <person name="Wang H."/>
            <person name="Twardziok S.O."/>
            <person name="Deal K.R."/>
            <person name="Huo N."/>
            <person name="Zhu T."/>
            <person name="Wang L."/>
            <person name="Wang Y."/>
            <person name="McGuire P.E."/>
            <person name="Liu S."/>
            <person name="Long H."/>
            <person name="Ramasamy R.K."/>
            <person name="Rodriguez J.C."/>
            <person name="Van S.L."/>
            <person name="Yuan L."/>
            <person name="Wang Z."/>
            <person name="Xia Z."/>
            <person name="Xiao L."/>
            <person name="Anderson O.D."/>
            <person name="Ouyang S."/>
            <person name="Liang Y."/>
            <person name="Zimin A.V."/>
            <person name="Pertea G."/>
            <person name="Qi P."/>
            <person name="Bennetzen J.L."/>
            <person name="Dai X."/>
            <person name="Dawson M.W."/>
            <person name="Muller H.G."/>
            <person name="Kugler K."/>
            <person name="Rivarola-Duarte L."/>
            <person name="Spannagl M."/>
            <person name="Mayer K.F.X."/>
            <person name="Lu F.H."/>
            <person name="Bevan M.W."/>
            <person name="Leroy P."/>
            <person name="Li P."/>
            <person name="You F.M."/>
            <person name="Sun Q."/>
            <person name="Liu Z."/>
            <person name="Lyons E."/>
            <person name="Wicker T."/>
            <person name="Salzberg S.L."/>
            <person name="Devos K.M."/>
            <person name="Dvorak J."/>
        </authorList>
    </citation>
    <scope>NUCLEOTIDE SEQUENCE [LARGE SCALE GENOMIC DNA]</scope>
    <source>
        <strain evidence="2">cv. AL8/78</strain>
    </source>
</reference>
<sequence length="205" mass="24505">MRRRYMDAMALVRRYGKPDIFLTMTCNPNWDEIRQELYPGQTPQDRPDLVVRVFRAKLEELKNKLLKKDILGKVRAYVYVVEFQKRGLPHAHFLLIMEGRYKLTCPEQYDRLISAELPNKKKYPELYKWVVPYNPHLLRYFNCHINVEACGSIKAVKYLFKYIYKGHDRASIAVSEADKNGDIDEIKQYRDARWVTPPEALWRIY</sequence>
<dbReference type="InterPro" id="IPR025476">
    <property type="entry name" value="Helitron_helicase-like"/>
</dbReference>
<reference evidence="2" key="5">
    <citation type="journal article" date="2021" name="G3 (Bethesda)">
        <title>Aegilops tauschii genome assembly Aet v5.0 features greater sequence contiguity and improved annotation.</title>
        <authorList>
            <person name="Wang L."/>
            <person name="Zhu T."/>
            <person name="Rodriguez J.C."/>
            <person name="Deal K.R."/>
            <person name="Dubcovsky J."/>
            <person name="McGuire P.E."/>
            <person name="Lux T."/>
            <person name="Spannagl M."/>
            <person name="Mayer K.F.X."/>
            <person name="Baldrich P."/>
            <person name="Meyers B.C."/>
            <person name="Huo N."/>
            <person name="Gu Y.Q."/>
            <person name="Zhou H."/>
            <person name="Devos K.M."/>
            <person name="Bennetzen J.L."/>
            <person name="Unver T."/>
            <person name="Budak H."/>
            <person name="Gulick P.J."/>
            <person name="Galiba G."/>
            <person name="Kalapos B."/>
            <person name="Nelson D.R."/>
            <person name="Li P."/>
            <person name="You F.M."/>
            <person name="Luo M.C."/>
            <person name="Dvorak J."/>
        </authorList>
    </citation>
    <scope>NUCLEOTIDE SEQUENCE [LARGE SCALE GENOMIC DNA]</scope>
    <source>
        <strain evidence="2">cv. AL8/78</strain>
    </source>
</reference>
<proteinExistence type="predicted"/>
<dbReference type="PANTHER" id="PTHR10492:SF92">
    <property type="entry name" value="ATP-DEPENDENT DNA HELICASE"/>
    <property type="match status" value="1"/>
</dbReference>
<reference evidence="3" key="1">
    <citation type="journal article" date="2014" name="Science">
        <title>Ancient hybridizations among the ancestral genomes of bread wheat.</title>
        <authorList>
            <consortium name="International Wheat Genome Sequencing Consortium,"/>
            <person name="Marcussen T."/>
            <person name="Sandve S.R."/>
            <person name="Heier L."/>
            <person name="Spannagl M."/>
            <person name="Pfeifer M."/>
            <person name="Jakobsen K.S."/>
            <person name="Wulff B.B."/>
            <person name="Steuernagel B."/>
            <person name="Mayer K.F."/>
            <person name="Olsen O.A."/>
        </authorList>
    </citation>
    <scope>NUCLEOTIDE SEQUENCE [LARGE SCALE GENOMIC DNA]</scope>
    <source>
        <strain evidence="3">cv. AL8/78</strain>
    </source>
</reference>
<dbReference type="Gramene" id="AET5Gv20096000.20">
    <property type="protein sequence ID" value="AET5Gv20096000.20"/>
    <property type="gene ID" value="AET5Gv20096000"/>
</dbReference>